<protein>
    <submittedName>
        <fullName evidence="1">Uncharacterized protein</fullName>
    </submittedName>
</protein>
<reference evidence="1" key="1">
    <citation type="journal article" date="2023" name="G3 (Bethesda)">
        <title>A reference genome for the long-term kleptoplast-retaining sea slug Elysia crispata morphotype clarki.</title>
        <authorList>
            <person name="Eastman K.E."/>
            <person name="Pendleton A.L."/>
            <person name="Shaikh M.A."/>
            <person name="Suttiyut T."/>
            <person name="Ogas R."/>
            <person name="Tomko P."/>
            <person name="Gavelis G."/>
            <person name="Widhalm J.R."/>
            <person name="Wisecaver J.H."/>
        </authorList>
    </citation>
    <scope>NUCLEOTIDE SEQUENCE</scope>
    <source>
        <strain evidence="1">ECLA1</strain>
    </source>
</reference>
<proteinExistence type="predicted"/>
<organism evidence="1 2">
    <name type="scientific">Elysia crispata</name>
    <name type="common">lettuce slug</name>
    <dbReference type="NCBI Taxonomy" id="231223"/>
    <lineage>
        <taxon>Eukaryota</taxon>
        <taxon>Metazoa</taxon>
        <taxon>Spiralia</taxon>
        <taxon>Lophotrochozoa</taxon>
        <taxon>Mollusca</taxon>
        <taxon>Gastropoda</taxon>
        <taxon>Heterobranchia</taxon>
        <taxon>Euthyneura</taxon>
        <taxon>Panpulmonata</taxon>
        <taxon>Sacoglossa</taxon>
        <taxon>Placobranchoidea</taxon>
        <taxon>Plakobranchidae</taxon>
        <taxon>Elysia</taxon>
    </lineage>
</organism>
<name>A0AAE1CMX5_9GAST</name>
<dbReference type="EMBL" id="JAWDGP010007437">
    <property type="protein sequence ID" value="KAK3718470.1"/>
    <property type="molecule type" value="Genomic_DNA"/>
</dbReference>
<dbReference type="Pfam" id="PF03318">
    <property type="entry name" value="ETX_MTX2"/>
    <property type="match status" value="1"/>
</dbReference>
<dbReference type="Proteomes" id="UP001283361">
    <property type="component" value="Unassembled WGS sequence"/>
</dbReference>
<dbReference type="CDD" id="cd20237">
    <property type="entry name" value="PFM_LIN24-like"/>
    <property type="match status" value="1"/>
</dbReference>
<dbReference type="SUPFAM" id="SSF56973">
    <property type="entry name" value="Aerolisin/ETX pore-forming domain"/>
    <property type="match status" value="1"/>
</dbReference>
<sequence length="324" mass="36523">MFCCSVDIPEMKEEKPVIADLSEILKERAWRVWHSSFNCFQKLRWKRHHFNIEVPQNYYVFEDVSDPEDMLALQQSGNSTVSQRQQHLQPGMNLVTDTGKQAEVVTIDTIFKNDTENQQTYKFRFEKTRRTEMTVSFQKGFTFGTSTNFKVGLPEIVGGETALELGASTEYQVTNSKGQTFEDSVVMEATSDIAVAKNSCYVADVKLEDLHVMKPFRSTTRMRLPQRYAPVYIIRKSDGKQVGVYVVRNLKDVFGHCSSVKTSTTANNTSAAAAGNGGDPPPKYDGSWIDFITEGYVEGTFASKHQILLRDVSGQIENGFGEDQ</sequence>
<keyword evidence="2" id="KW-1185">Reference proteome</keyword>
<dbReference type="PANTHER" id="PTHR39369">
    <property type="entry name" value="LIN-24 (TWENTY-FOUR) LIKE"/>
    <property type="match status" value="1"/>
</dbReference>
<dbReference type="PANTHER" id="PTHR39369:SF6">
    <property type="entry name" value="LIN-24 (TWENTY-FOUR) LIKE"/>
    <property type="match status" value="1"/>
</dbReference>
<comment type="caution">
    <text evidence="1">The sequence shown here is derived from an EMBL/GenBank/DDBJ whole genome shotgun (WGS) entry which is preliminary data.</text>
</comment>
<evidence type="ECO:0000313" key="2">
    <source>
        <dbReference type="Proteomes" id="UP001283361"/>
    </source>
</evidence>
<accession>A0AAE1CMX5</accession>
<dbReference type="AlphaFoldDB" id="A0AAE1CMX5"/>
<gene>
    <name evidence="1" type="ORF">RRG08_006848</name>
</gene>
<dbReference type="InterPro" id="IPR004991">
    <property type="entry name" value="Aerolysin-like"/>
</dbReference>
<dbReference type="Gene3D" id="2.170.15.10">
    <property type="entry name" value="Proaerolysin, chain A, domain 3"/>
    <property type="match status" value="1"/>
</dbReference>
<evidence type="ECO:0000313" key="1">
    <source>
        <dbReference type="EMBL" id="KAK3718470.1"/>
    </source>
</evidence>